<dbReference type="AlphaFoldDB" id="A0A086JXM4"/>
<evidence type="ECO:0000313" key="4">
    <source>
        <dbReference type="Proteomes" id="UP000028837"/>
    </source>
</evidence>
<evidence type="ECO:0000256" key="2">
    <source>
        <dbReference type="SAM" id="MobiDB-lite"/>
    </source>
</evidence>
<feature type="compositionally biased region" description="Basic and acidic residues" evidence="2">
    <location>
        <begin position="412"/>
        <end position="430"/>
    </location>
</feature>
<dbReference type="VEuPathDB" id="ToxoDB:TGDOM2_315150"/>
<dbReference type="SUPFAM" id="SSF55418">
    <property type="entry name" value="eIF4e-like"/>
    <property type="match status" value="1"/>
</dbReference>
<dbReference type="InterPro" id="IPR001040">
    <property type="entry name" value="TIF_eIF_4E"/>
</dbReference>
<evidence type="ECO:0000313" key="3">
    <source>
        <dbReference type="EMBL" id="KFG36892.1"/>
    </source>
</evidence>
<dbReference type="GO" id="GO:0000340">
    <property type="term" value="F:RNA 7-methylguanosine cap binding"/>
    <property type="evidence" value="ECO:0007669"/>
    <property type="project" value="TreeGrafter"/>
</dbReference>
<feature type="compositionally biased region" description="Basic and acidic residues" evidence="2">
    <location>
        <begin position="12"/>
        <end position="39"/>
    </location>
</feature>
<sequence>MKEAVAVPLASVEEKERQKLQKKEETEKEVEEKAIEEKKARKKKEILAEDALEEKASWRADPVAAPRPRKASDTPPTSPTVAWSSPKAELKKERKLPKNVPSPVLAAKKFGGRERGALPGRQSHGQIRVKKQNVPAGEHALETGWRFWYYDPAQAVMENLRDATLAAFPETTRVYASRLRGLSCFSTVEGFFRYMRCLARPSQLPGECLLQLFRKGCWPLWEFFPSGGSWSLRVKKPGCSARTVDGLWETLVLACIGETFEMPEVVGVVVQSKAKEFVLSLWIDSCPNAEAQKRIGEKLDQLCRIRGNLSFQFKSFQMVLKNCGAPPSSPSPAKTPAASPPPSPFLLAASFASLGSSALSPAVRPGIFSLLKASGEKSADRLVLEPRADDATQEKENGDSSEEESTAQPPEGKQETAANRENEKSKETGKKKATKAPGGGGEAEEAPEKKNPREA</sequence>
<keyword evidence="1 3" id="KW-0396">Initiation factor</keyword>
<comment type="similarity">
    <text evidence="1">Belongs to the eukaryotic initiation factor 4E family.</text>
</comment>
<dbReference type="PANTHER" id="PTHR11960">
    <property type="entry name" value="EUKARYOTIC TRANSLATION INITIATION FACTOR 4E RELATED"/>
    <property type="match status" value="1"/>
</dbReference>
<feature type="region of interest" description="Disordered" evidence="2">
    <location>
        <begin position="1"/>
        <end position="102"/>
    </location>
</feature>
<keyword evidence="1" id="KW-0694">RNA-binding</keyword>
<dbReference type="GO" id="GO:0016281">
    <property type="term" value="C:eukaryotic translation initiation factor 4F complex"/>
    <property type="evidence" value="ECO:0007669"/>
    <property type="project" value="TreeGrafter"/>
</dbReference>
<comment type="caution">
    <text evidence="3">The sequence shown here is derived from an EMBL/GenBank/DDBJ whole genome shotgun (WGS) entry which is preliminary data.</text>
</comment>
<dbReference type="Gene3D" id="3.30.760.10">
    <property type="entry name" value="RNA Cap, Translation Initiation Factor Eif4e"/>
    <property type="match status" value="1"/>
</dbReference>
<dbReference type="EMBL" id="AHZU02001062">
    <property type="protein sequence ID" value="KFG36892.1"/>
    <property type="molecule type" value="Genomic_DNA"/>
</dbReference>
<keyword evidence="1" id="KW-0648">Protein biosynthesis</keyword>
<reference evidence="3 4" key="1">
    <citation type="submission" date="2014-02" db="EMBL/GenBank/DDBJ databases">
        <authorList>
            <person name="Sibley D."/>
            <person name="Venepally P."/>
            <person name="Karamycheva S."/>
            <person name="Hadjithomas M."/>
            <person name="Khan A."/>
            <person name="Brunk B."/>
            <person name="Roos D."/>
            <person name="Caler E."/>
            <person name="Lorenzi H."/>
        </authorList>
    </citation>
    <scope>NUCLEOTIDE SEQUENCE [LARGE SCALE GENOMIC DNA]</scope>
    <source>
        <strain evidence="3 4">GAB2-2007-GAL-DOM2</strain>
    </source>
</reference>
<dbReference type="GO" id="GO:0003743">
    <property type="term" value="F:translation initiation factor activity"/>
    <property type="evidence" value="ECO:0007669"/>
    <property type="project" value="UniProtKB-KW"/>
</dbReference>
<feature type="region of interest" description="Disordered" evidence="2">
    <location>
        <begin position="381"/>
        <end position="455"/>
    </location>
</feature>
<dbReference type="OrthoDB" id="331512at2759"/>
<dbReference type="Pfam" id="PF01652">
    <property type="entry name" value="IF4E"/>
    <property type="match status" value="1"/>
</dbReference>
<name>A0A086JXM4_TOXGO</name>
<protein>
    <submittedName>
        <fullName evidence="3">Putative eukaryotic initiation factor-4E</fullName>
    </submittedName>
</protein>
<dbReference type="Proteomes" id="UP000028837">
    <property type="component" value="Unassembled WGS sequence"/>
</dbReference>
<evidence type="ECO:0000256" key="1">
    <source>
        <dbReference type="RuleBase" id="RU004374"/>
    </source>
</evidence>
<accession>A0A086JXM4</accession>
<proteinExistence type="inferred from homology"/>
<feature type="compositionally biased region" description="Basic and acidic residues" evidence="2">
    <location>
        <begin position="381"/>
        <end position="398"/>
    </location>
</feature>
<dbReference type="InterPro" id="IPR023398">
    <property type="entry name" value="TIF_eIF4e-like"/>
</dbReference>
<organism evidence="3 4">
    <name type="scientific">Toxoplasma gondii GAB2-2007-GAL-DOM2</name>
    <dbReference type="NCBI Taxonomy" id="1130820"/>
    <lineage>
        <taxon>Eukaryota</taxon>
        <taxon>Sar</taxon>
        <taxon>Alveolata</taxon>
        <taxon>Apicomplexa</taxon>
        <taxon>Conoidasida</taxon>
        <taxon>Coccidia</taxon>
        <taxon>Eucoccidiorida</taxon>
        <taxon>Eimeriorina</taxon>
        <taxon>Sarcocystidae</taxon>
        <taxon>Toxoplasma</taxon>
    </lineage>
</organism>
<feature type="compositionally biased region" description="Basic and acidic residues" evidence="2">
    <location>
        <begin position="446"/>
        <end position="455"/>
    </location>
</feature>
<gene>
    <name evidence="3" type="ORF">TGDOM2_315150</name>
</gene>